<evidence type="ECO:0000259" key="1">
    <source>
        <dbReference type="PROSITE" id="PS50234"/>
    </source>
</evidence>
<proteinExistence type="predicted"/>
<dbReference type="AlphaFoldDB" id="A0A7C9EK70"/>
<reference evidence="2" key="1">
    <citation type="journal article" date="2013" name="J. Plant Res.">
        <title>Effect of fungi and light on seed germination of three Opuntia species from semiarid lands of central Mexico.</title>
        <authorList>
            <person name="Delgado-Sanchez P."/>
            <person name="Jimenez-Bremont J.F."/>
            <person name="Guerrero-Gonzalez Mde L."/>
            <person name="Flores J."/>
        </authorList>
    </citation>
    <scope>NUCLEOTIDE SEQUENCE</scope>
    <source>
        <tissue evidence="2">Cladode</tissue>
    </source>
</reference>
<dbReference type="PANTHER" id="PTHR46503:SF9">
    <property type="entry name" value="INTER ALPHA-TRYPSIN INHIBITOR, HEAVY CHAIN-LIKE PROTEIN"/>
    <property type="match status" value="1"/>
</dbReference>
<evidence type="ECO:0000313" key="2">
    <source>
        <dbReference type="EMBL" id="MBA4668006.1"/>
    </source>
</evidence>
<dbReference type="Gene3D" id="3.40.50.410">
    <property type="entry name" value="von Willebrand factor, type A domain"/>
    <property type="match status" value="1"/>
</dbReference>
<dbReference type="InterPro" id="IPR002035">
    <property type="entry name" value="VWF_A"/>
</dbReference>
<reference evidence="2" key="2">
    <citation type="submission" date="2020-07" db="EMBL/GenBank/DDBJ databases">
        <authorList>
            <person name="Vera ALvarez R."/>
            <person name="Arias-Moreno D.M."/>
            <person name="Jimenez-Jacinto V."/>
            <person name="Jimenez-Bremont J.F."/>
            <person name="Swaminathan K."/>
            <person name="Moose S.P."/>
            <person name="Guerrero-Gonzalez M.L."/>
            <person name="Marino-Ramirez L."/>
            <person name="Landsman D."/>
            <person name="Rodriguez-Kessler M."/>
            <person name="Delgado-Sanchez P."/>
        </authorList>
    </citation>
    <scope>NUCLEOTIDE SEQUENCE</scope>
    <source>
        <tissue evidence="2">Cladode</tissue>
    </source>
</reference>
<protein>
    <recommendedName>
        <fullName evidence="1">VWFA domain-containing protein</fullName>
    </recommendedName>
</protein>
<dbReference type="SUPFAM" id="SSF53300">
    <property type="entry name" value="vWA-like"/>
    <property type="match status" value="1"/>
</dbReference>
<organism evidence="2">
    <name type="scientific">Opuntia streptacantha</name>
    <name type="common">Prickly pear cactus</name>
    <name type="synonym">Opuntia cardona</name>
    <dbReference type="NCBI Taxonomy" id="393608"/>
    <lineage>
        <taxon>Eukaryota</taxon>
        <taxon>Viridiplantae</taxon>
        <taxon>Streptophyta</taxon>
        <taxon>Embryophyta</taxon>
        <taxon>Tracheophyta</taxon>
        <taxon>Spermatophyta</taxon>
        <taxon>Magnoliopsida</taxon>
        <taxon>eudicotyledons</taxon>
        <taxon>Gunneridae</taxon>
        <taxon>Pentapetalae</taxon>
        <taxon>Caryophyllales</taxon>
        <taxon>Cactineae</taxon>
        <taxon>Cactaceae</taxon>
        <taxon>Opuntioideae</taxon>
        <taxon>Opuntia</taxon>
    </lineage>
</organism>
<accession>A0A7C9EK70</accession>
<feature type="domain" description="VWFA" evidence="1">
    <location>
        <begin position="326"/>
        <end position="508"/>
    </location>
</feature>
<name>A0A7C9EK70_OPUST</name>
<dbReference type="PANTHER" id="PTHR46503">
    <property type="entry name" value="INTER-ALPHA-TRYPSIN INHIBITOR HEAVY CHAIN-LIKE PROTEIN"/>
    <property type="match status" value="1"/>
</dbReference>
<sequence>MADEFRRSVEFGLKLSERIHYGKEPAMKPPKLEAVMEKSPAKDHLPTGPMVYAVISNPSIVDNPDIPSYQPYVHGKCQPPALIPLHMHNIDVDVDCYLDTAFVTVTGTWRVHCIAGNKSCDCRIAIPMGEQGSVLGFEIEANSESYDTRLVKVEDAADLDGLAKSEYGGFLKPDIFTLKIPKVGGGSKLLVKARWSQKLLYNEGYFVLNLPFSFPVYVIPAGKISKREKIQLSINTGVRKEVVCRTATHPLKELKRQVGKIDLLYEEEVHTWSQSGFEFSYTIYSSDIHGGVLLQSPPLNDFDQREMFAFYLFPGDSQNMRVFQKRVVFLVDISGSMKGAPIENIKKAMVASLSKLNQDDFFNIIAFNGEIYVFSSSMELATPEALRQAGEWMTLKLIPEGDTNILLPLNQALEMVSDRSNSTMPFLFLITDGAVENERDICNVVKDYCAERTGLDFPRISTFGLGSYCNHYFLETLAQIGRGHYDAAYDADSAATRLQRLFTLSSSVILSDIQVNWLNSVELLELHPFAIQDLSCDYPMIISGRCRGSLPESVEVSGTLADMSNFTAELKIRKAKDVPLDKVFARRWINILTANAWFTGNKEIEKQVAEISMRTGFPSEYTTMVVVQTESADQGLQSAMMQVKETYDIFNLRKMISSSKIITLPNLGTGFGDLKKTAENLAPGVTVKDPDTAEMLFKTATGCCSKVVGRVCCMCFIQALSHMSNQCVTTLSQLCGALACCECLDCCYDLCVDCF</sequence>
<dbReference type="Pfam" id="PF13768">
    <property type="entry name" value="VWA_3"/>
    <property type="match status" value="1"/>
</dbReference>
<dbReference type="SMART" id="SM00327">
    <property type="entry name" value="VWA"/>
    <property type="match status" value="1"/>
</dbReference>
<dbReference type="PROSITE" id="PS50234">
    <property type="entry name" value="VWFA"/>
    <property type="match status" value="1"/>
</dbReference>
<dbReference type="EMBL" id="GISG01237680">
    <property type="protein sequence ID" value="MBA4668006.1"/>
    <property type="molecule type" value="Transcribed_RNA"/>
</dbReference>
<dbReference type="InterPro" id="IPR036465">
    <property type="entry name" value="vWFA_dom_sf"/>
</dbReference>